<feature type="transmembrane region" description="Helical" evidence="7">
    <location>
        <begin position="247"/>
        <end position="268"/>
    </location>
</feature>
<organism evidence="10 11">
    <name type="scientific">Fusibacter ferrireducens</name>
    <dbReference type="NCBI Taxonomy" id="2785058"/>
    <lineage>
        <taxon>Bacteria</taxon>
        <taxon>Bacillati</taxon>
        <taxon>Bacillota</taxon>
        <taxon>Clostridia</taxon>
        <taxon>Eubacteriales</taxon>
        <taxon>Eubacteriales Family XII. Incertae Sedis</taxon>
        <taxon>Fusibacter</taxon>
    </lineage>
</organism>
<feature type="transmembrane region" description="Helical" evidence="7">
    <location>
        <begin position="58"/>
        <end position="77"/>
    </location>
</feature>
<keyword evidence="2 7" id="KW-0812">Transmembrane</keyword>
<comment type="subcellular location">
    <subcellularLocation>
        <location evidence="1">Cell membrane</location>
        <topology evidence="1">Multi-pass membrane protein</topology>
    </subcellularLocation>
</comment>
<evidence type="ECO:0000313" key="11">
    <source>
        <dbReference type="Proteomes" id="UP000614200"/>
    </source>
</evidence>
<feature type="transmembrane region" description="Helical" evidence="7">
    <location>
        <begin position="280"/>
        <end position="301"/>
    </location>
</feature>
<dbReference type="PANTHER" id="PTHR43394:SF1">
    <property type="entry name" value="ATP-BINDING CASSETTE SUB-FAMILY B MEMBER 10, MITOCHONDRIAL"/>
    <property type="match status" value="1"/>
</dbReference>
<dbReference type="Proteomes" id="UP000614200">
    <property type="component" value="Unassembled WGS sequence"/>
</dbReference>
<dbReference type="PROSITE" id="PS50893">
    <property type="entry name" value="ABC_TRANSPORTER_2"/>
    <property type="match status" value="1"/>
</dbReference>
<evidence type="ECO:0000256" key="5">
    <source>
        <dbReference type="ARBA" id="ARBA00022989"/>
    </source>
</evidence>
<dbReference type="PANTHER" id="PTHR43394">
    <property type="entry name" value="ATP-DEPENDENT PERMEASE MDL1, MITOCHONDRIAL"/>
    <property type="match status" value="1"/>
</dbReference>
<dbReference type="InterPro" id="IPR017871">
    <property type="entry name" value="ABC_transporter-like_CS"/>
</dbReference>
<proteinExistence type="predicted"/>
<dbReference type="InterPro" id="IPR036640">
    <property type="entry name" value="ABC1_TM_sf"/>
</dbReference>
<name>A0ABR9ZYN7_9FIRM</name>
<sequence>MNDLKYIMPHLKRYIPAYIFGILLLMVIDTLQLVTPLIIGNFTDTLMSGNLTADKIPFYMFAVVGIAVLVAVGRFGWRMTIITTSKKLEYSLRNQIFEHLEKLPLNYYNHHKTGDLMAHCTNDVNSVRMAFGPGVVMFIDAMFMGVMTIFLMITRVNLNLTLLAILPLPLIAFFIIALGKHIQNLFKGVQEAFSDLTDNVQEAFSGIRIIKSFVMEKKTLDHFNEKSRENFDANMNLVKLFGFVQPLVGFIATTSTLISLVYGGTLVIDQVITIGEFVTFITYVGMLTWPVMALGFVYNMIQRGQVSLRRINVILETEPEIADANHLLDLYPFVPTIDVKNLTFTYPGAEEPVLKNIHFSVQRGETVAIIGKTGSGKTTLMNLLLKLYNVDDGTIFYNNKDLNDLPIKALRDQIGYVPQDNFLFSKSIAYNIGFANETLEDDQIRSAAEVSQIHEEIMTFSEAYNTELGERGVNMSGGQKQRVSIARALYKKPPIVMLDDSLSAVDTKTEESILGHLKEELAGTTTLIVAHRISTIKDADQIIVLDQGEIVERGTHETLMTLDGIYKDMYTKQLLEEKIAKES</sequence>
<accession>A0ABR9ZYN7</accession>
<dbReference type="InterPro" id="IPR027417">
    <property type="entry name" value="P-loop_NTPase"/>
</dbReference>
<dbReference type="Pfam" id="PF00664">
    <property type="entry name" value="ABC_membrane"/>
    <property type="match status" value="1"/>
</dbReference>
<dbReference type="CDD" id="cd18541">
    <property type="entry name" value="ABC_6TM_TmrB_like"/>
    <property type="match status" value="1"/>
</dbReference>
<keyword evidence="5 7" id="KW-1133">Transmembrane helix</keyword>
<feature type="transmembrane region" description="Helical" evidence="7">
    <location>
        <begin position="15"/>
        <end position="38"/>
    </location>
</feature>
<reference evidence="10 11" key="1">
    <citation type="submission" date="2020-11" db="EMBL/GenBank/DDBJ databases">
        <title>Fusibacter basophilias sp. nov.</title>
        <authorList>
            <person name="Qiu D."/>
        </authorList>
    </citation>
    <scope>NUCLEOTIDE SEQUENCE [LARGE SCALE GENOMIC DNA]</scope>
    <source>
        <strain evidence="10 11">Q10-2</strain>
    </source>
</reference>
<evidence type="ECO:0000256" key="1">
    <source>
        <dbReference type="ARBA" id="ARBA00004651"/>
    </source>
</evidence>
<keyword evidence="3" id="KW-0547">Nucleotide-binding</keyword>
<dbReference type="InterPro" id="IPR011527">
    <property type="entry name" value="ABC1_TM_dom"/>
</dbReference>
<keyword evidence="11" id="KW-1185">Reference proteome</keyword>
<feature type="domain" description="ABC transporter" evidence="8">
    <location>
        <begin position="337"/>
        <end position="572"/>
    </location>
</feature>
<evidence type="ECO:0000259" key="8">
    <source>
        <dbReference type="PROSITE" id="PS50893"/>
    </source>
</evidence>
<keyword evidence="6 7" id="KW-0472">Membrane</keyword>
<dbReference type="PROSITE" id="PS00211">
    <property type="entry name" value="ABC_TRANSPORTER_1"/>
    <property type="match status" value="1"/>
</dbReference>
<keyword evidence="4 10" id="KW-0067">ATP-binding</keyword>
<dbReference type="RefSeq" id="WP_194703308.1">
    <property type="nucleotide sequence ID" value="NZ_JADKNH010000012.1"/>
</dbReference>
<evidence type="ECO:0000256" key="3">
    <source>
        <dbReference type="ARBA" id="ARBA00022741"/>
    </source>
</evidence>
<dbReference type="InterPro" id="IPR003593">
    <property type="entry name" value="AAA+_ATPase"/>
</dbReference>
<dbReference type="EMBL" id="JADKNH010000012">
    <property type="protein sequence ID" value="MBF4695071.1"/>
    <property type="molecule type" value="Genomic_DNA"/>
</dbReference>
<dbReference type="Pfam" id="PF00005">
    <property type="entry name" value="ABC_tran"/>
    <property type="match status" value="1"/>
</dbReference>
<feature type="transmembrane region" description="Helical" evidence="7">
    <location>
        <begin position="160"/>
        <end position="178"/>
    </location>
</feature>
<dbReference type="SMART" id="SM00382">
    <property type="entry name" value="AAA"/>
    <property type="match status" value="1"/>
</dbReference>
<evidence type="ECO:0000256" key="7">
    <source>
        <dbReference type="SAM" id="Phobius"/>
    </source>
</evidence>
<evidence type="ECO:0000256" key="6">
    <source>
        <dbReference type="ARBA" id="ARBA00023136"/>
    </source>
</evidence>
<protein>
    <submittedName>
        <fullName evidence="10">ABC transporter ATP-binding protein</fullName>
    </submittedName>
</protein>
<evidence type="ECO:0000256" key="4">
    <source>
        <dbReference type="ARBA" id="ARBA00022840"/>
    </source>
</evidence>
<gene>
    <name evidence="10" type="ORF">ISU02_18375</name>
</gene>
<dbReference type="GO" id="GO:0005524">
    <property type="term" value="F:ATP binding"/>
    <property type="evidence" value="ECO:0007669"/>
    <property type="project" value="UniProtKB-KW"/>
</dbReference>
<evidence type="ECO:0000259" key="9">
    <source>
        <dbReference type="PROSITE" id="PS50929"/>
    </source>
</evidence>
<dbReference type="Gene3D" id="1.20.1560.10">
    <property type="entry name" value="ABC transporter type 1, transmembrane domain"/>
    <property type="match status" value="1"/>
</dbReference>
<dbReference type="InterPro" id="IPR039421">
    <property type="entry name" value="Type_1_exporter"/>
</dbReference>
<evidence type="ECO:0000256" key="2">
    <source>
        <dbReference type="ARBA" id="ARBA00022692"/>
    </source>
</evidence>
<feature type="transmembrane region" description="Helical" evidence="7">
    <location>
        <begin position="135"/>
        <end position="154"/>
    </location>
</feature>
<feature type="domain" description="ABC transmembrane type-1" evidence="9">
    <location>
        <begin position="19"/>
        <end position="303"/>
    </location>
</feature>
<dbReference type="InterPro" id="IPR003439">
    <property type="entry name" value="ABC_transporter-like_ATP-bd"/>
</dbReference>
<comment type="caution">
    <text evidence="10">The sequence shown here is derived from an EMBL/GenBank/DDBJ whole genome shotgun (WGS) entry which is preliminary data.</text>
</comment>
<dbReference type="Gene3D" id="3.40.50.300">
    <property type="entry name" value="P-loop containing nucleotide triphosphate hydrolases"/>
    <property type="match status" value="1"/>
</dbReference>
<dbReference type="SUPFAM" id="SSF90123">
    <property type="entry name" value="ABC transporter transmembrane region"/>
    <property type="match status" value="1"/>
</dbReference>
<dbReference type="SUPFAM" id="SSF52540">
    <property type="entry name" value="P-loop containing nucleoside triphosphate hydrolases"/>
    <property type="match status" value="1"/>
</dbReference>
<evidence type="ECO:0000313" key="10">
    <source>
        <dbReference type="EMBL" id="MBF4695071.1"/>
    </source>
</evidence>
<dbReference type="PROSITE" id="PS50929">
    <property type="entry name" value="ABC_TM1F"/>
    <property type="match status" value="1"/>
</dbReference>